<sequence length="53" mass="6519">MRICVRRDLYLEECAKGEEGNYLYVAEVREEGRDLVWEKDERAVRWVRFDHDD</sequence>
<evidence type="ECO:0000313" key="1">
    <source>
        <dbReference type="EMBL" id="QKR00772.1"/>
    </source>
</evidence>
<protein>
    <submittedName>
        <fullName evidence="1">Uncharacterized protein</fullName>
    </submittedName>
</protein>
<dbReference type="OrthoDB" id="38280at2157"/>
<dbReference type="RefSeq" id="WP_174632114.1">
    <property type="nucleotide sequence ID" value="NZ_CP049074.1"/>
</dbReference>
<evidence type="ECO:0000313" key="2">
    <source>
        <dbReference type="Proteomes" id="UP000509301"/>
    </source>
</evidence>
<dbReference type="EMBL" id="CP049074">
    <property type="protein sequence ID" value="QKR00772.1"/>
    <property type="molecule type" value="Genomic_DNA"/>
</dbReference>
<gene>
    <name evidence="1" type="ORF">GWK48_10565</name>
</gene>
<dbReference type="AlphaFoldDB" id="A0A6N0NVL6"/>
<proteinExistence type="predicted"/>
<name>A0A6N0NVL6_9CREN</name>
<dbReference type="KEGG" id="mten:GWK48_10565"/>
<accession>A0A6N0NVL6</accession>
<dbReference type="GeneID" id="55642390"/>
<dbReference type="Proteomes" id="UP000509301">
    <property type="component" value="Chromosome"/>
</dbReference>
<keyword evidence="2" id="KW-1185">Reference proteome</keyword>
<reference evidence="1 2" key="1">
    <citation type="submission" date="2020-02" db="EMBL/GenBank/DDBJ databases">
        <title>Comparative genome analysis reveals the metabolism and evolution of the thermophilic archaeal genus Metallosphaera.</title>
        <authorList>
            <person name="Jiang C."/>
        </authorList>
    </citation>
    <scope>NUCLEOTIDE SEQUENCE [LARGE SCALE GENOMIC DNA]</scope>
    <source>
        <strain evidence="1 2">Ric-A</strain>
    </source>
</reference>
<organism evidence="1 2">
    <name type="scientific">Metallosphaera tengchongensis</name>
    <dbReference type="NCBI Taxonomy" id="1532350"/>
    <lineage>
        <taxon>Archaea</taxon>
        <taxon>Thermoproteota</taxon>
        <taxon>Thermoprotei</taxon>
        <taxon>Sulfolobales</taxon>
        <taxon>Sulfolobaceae</taxon>
        <taxon>Metallosphaera</taxon>
    </lineage>
</organism>